<dbReference type="Pfam" id="PF00787">
    <property type="entry name" value="PX"/>
    <property type="match status" value="1"/>
</dbReference>
<comment type="caution">
    <text evidence="4">The sequence shown here is derived from an EMBL/GenBank/DDBJ whole genome shotgun (WGS) entry which is preliminary data.</text>
</comment>
<dbReference type="Proteomes" id="UP000590412">
    <property type="component" value="Unassembled WGS sequence"/>
</dbReference>
<dbReference type="Pfam" id="PF12828">
    <property type="entry name" value="PXB"/>
    <property type="match status" value="1"/>
</dbReference>
<dbReference type="EMBL" id="JABWAB010000009">
    <property type="protein sequence ID" value="KAF6045626.1"/>
    <property type="molecule type" value="Genomic_DNA"/>
</dbReference>
<evidence type="ECO:0000259" key="3">
    <source>
        <dbReference type="Pfam" id="PF12828"/>
    </source>
</evidence>
<dbReference type="PANTHER" id="PTHR47185:SF1">
    <property type="entry name" value="PX DOMAIN-CONTAINING PROTEIN YPR097W"/>
    <property type="match status" value="1"/>
</dbReference>
<dbReference type="CDD" id="cd06869">
    <property type="entry name" value="PX_UP2_fungi"/>
    <property type="match status" value="1"/>
</dbReference>
<gene>
    <name evidence="4" type="ORF">FOB60_005198</name>
</gene>
<evidence type="ECO:0000259" key="2">
    <source>
        <dbReference type="Pfam" id="PF12825"/>
    </source>
</evidence>
<dbReference type="InterPro" id="IPR047168">
    <property type="entry name" value="LEC1-like"/>
</dbReference>
<dbReference type="SUPFAM" id="SSF64268">
    <property type="entry name" value="PX domain"/>
    <property type="match status" value="1"/>
</dbReference>
<organism evidence="4 5">
    <name type="scientific">Candida parapsilosis</name>
    <name type="common">Yeast</name>
    <dbReference type="NCBI Taxonomy" id="5480"/>
    <lineage>
        <taxon>Eukaryota</taxon>
        <taxon>Fungi</taxon>
        <taxon>Dikarya</taxon>
        <taxon>Ascomycota</taxon>
        <taxon>Saccharomycotina</taxon>
        <taxon>Pichiomycetes</taxon>
        <taxon>Debaryomycetaceae</taxon>
        <taxon>Candida/Lodderomyces clade</taxon>
        <taxon>Candida</taxon>
    </lineage>
</organism>
<dbReference type="GO" id="GO:0035091">
    <property type="term" value="F:phosphatidylinositol binding"/>
    <property type="evidence" value="ECO:0007669"/>
    <property type="project" value="InterPro"/>
</dbReference>
<evidence type="ECO:0000313" key="5">
    <source>
        <dbReference type="Proteomes" id="UP000590412"/>
    </source>
</evidence>
<feature type="domain" description="PX-associated" evidence="3">
    <location>
        <begin position="2"/>
        <end position="111"/>
    </location>
</feature>
<sequence>MDPLENHFLKKFLLERQLQKELKLMWENMRAVDDPEKLPLLSFFFHEYISTFPFITNNTEQQQQQFWQDVFQFVENFNSKNFSTSNERNGSTKRSQANRKLLGGLLVFYNSVLITGNEMAYLTEPHLKASDTAKLDKFDFQKKKNITVVGMDQYDRMKFVNGLYINIVALRRVEGEQSWFFTASHHYDFIIQVVRREDSTTSFICKSHHQLGQLEHDLKKELPGVMSTLQTKLPHKPKDNENKIETNRMATRSWLRQLAEKMEVAESPVFEEFLSTDITKLTHEDEADYKHRINHEMDILKTQIEFHDQTAKVMQDLTHNFEHFKQSITTQDDAVMSLFKEIGSLKSIKAASPLLKTFNDWCKLQLAAIVYQTFLGQDDSYAILKKTKKFHRLFPYSLIYAILRFTNPMKMVSRIIDLLFVNIPRLPTWNRQLAEDSKNTGARNLFSLILIMLLNEDLNGFGKELYTLKEKLTGYELYMERIDKYVNLPNEEMEKIRQEPGENLVLTTLSTSLISPPADVRLNAIVASFKGEEDTTLYLNLRQYWLLQIRTRDKLLFKELWRQPELINLIKSTVDYFYTPLIKVFAKAKVHIAFSALEGLNNGMLKTLSSIQRSDHLNSTEIYQRIKTVLDNHEEVIWNFIRDVYVNDDEKIFYKLILWIERFLNLVRLKFENQQAVMLDIEIENVTPLLKQQLHAKINATLAKRKLFKDYLEAKNSQRDELEKDWEKMNEGLLGDTTADDFGVKSEDIQDINNVALEENILESNQTNLEKELLARLNAIDINSDTSELDKIDISQEVKTTLQRIRSSGRCLNNNK</sequence>
<feature type="domain" description="PX" evidence="1">
    <location>
        <begin position="197"/>
        <end position="276"/>
    </location>
</feature>
<dbReference type="InterPro" id="IPR024554">
    <property type="entry name" value="LEC1-like_C"/>
</dbReference>
<feature type="domain" description="PX" evidence="2">
    <location>
        <begin position="336"/>
        <end position="668"/>
    </location>
</feature>
<evidence type="ECO:0008006" key="6">
    <source>
        <dbReference type="Google" id="ProtNLM"/>
    </source>
</evidence>
<dbReference type="InterPro" id="IPR001683">
    <property type="entry name" value="PX_dom"/>
</dbReference>
<evidence type="ECO:0000313" key="4">
    <source>
        <dbReference type="EMBL" id="KAF6045626.1"/>
    </source>
</evidence>
<dbReference type="Gene3D" id="3.30.1520.10">
    <property type="entry name" value="Phox-like domain"/>
    <property type="match status" value="1"/>
</dbReference>
<dbReference type="InterPro" id="IPR036871">
    <property type="entry name" value="PX_dom_sf"/>
</dbReference>
<dbReference type="AlphaFoldDB" id="A0A8X7T8Y5"/>
<reference evidence="4" key="1">
    <citation type="submission" date="2020-03" db="EMBL/GenBank/DDBJ databases">
        <title>FDA dAtabase for Regulatory Grade micrObial Sequences (FDA-ARGOS): Supporting development and validation of Infectious Disease Dx tests.</title>
        <authorList>
            <person name="Campos J."/>
            <person name="Goldberg B."/>
            <person name="Tallon L."/>
            <person name="Sadzewicz L."/>
            <person name="Vavikolanu K."/>
            <person name="Mehta A."/>
            <person name="Aluvathingal J."/>
            <person name="Nadendla S."/>
            <person name="Nandy P."/>
            <person name="Geyer C."/>
            <person name="Yan Y."/>
            <person name="Sichtig H."/>
        </authorList>
    </citation>
    <scope>NUCLEOTIDE SEQUENCE [LARGE SCALE GENOMIC DNA]</scope>
    <source>
        <strain evidence="4">FDAARGOS_652</strain>
    </source>
</reference>
<protein>
    <recommendedName>
        <fullName evidence="6">PX domain-containing protein</fullName>
    </recommendedName>
</protein>
<evidence type="ECO:0000259" key="1">
    <source>
        <dbReference type="Pfam" id="PF00787"/>
    </source>
</evidence>
<accession>A0A8X7T8Y5</accession>
<dbReference type="PANTHER" id="PTHR47185">
    <property type="entry name" value="PX DOMAIN-CONTAINING PROTEIN YPR097W"/>
    <property type="match status" value="1"/>
</dbReference>
<dbReference type="InterPro" id="IPR024555">
    <property type="entry name" value="PX-associated"/>
</dbReference>
<proteinExistence type="predicted"/>
<dbReference type="Pfam" id="PF12825">
    <property type="entry name" value="DUF3818"/>
    <property type="match status" value="1"/>
</dbReference>
<name>A0A8X7T8Y5_CANPA</name>